<dbReference type="CDD" id="cd09107">
    <property type="entry name" value="PLDc_vPLD3_4_5_like_2"/>
    <property type="match status" value="1"/>
</dbReference>
<dbReference type="PROSITE" id="PS50035">
    <property type="entry name" value="PLD"/>
    <property type="match status" value="2"/>
</dbReference>
<evidence type="ECO:0000259" key="2">
    <source>
        <dbReference type="PROSITE" id="PS50035"/>
    </source>
</evidence>
<accession>A0A199VUN3</accession>
<dbReference type="STRING" id="4615.A0A199VUN3"/>
<name>A0A199VUN3_ANACO</name>
<organism evidence="3 4">
    <name type="scientific">Ananas comosus</name>
    <name type="common">Pineapple</name>
    <name type="synonym">Ananas ananas</name>
    <dbReference type="NCBI Taxonomy" id="4615"/>
    <lineage>
        <taxon>Eukaryota</taxon>
        <taxon>Viridiplantae</taxon>
        <taxon>Streptophyta</taxon>
        <taxon>Embryophyta</taxon>
        <taxon>Tracheophyta</taxon>
        <taxon>Spermatophyta</taxon>
        <taxon>Magnoliopsida</taxon>
        <taxon>Liliopsida</taxon>
        <taxon>Poales</taxon>
        <taxon>Bromeliaceae</taxon>
        <taxon>Bromelioideae</taxon>
        <taxon>Ananas</taxon>
    </lineage>
</organism>
<evidence type="ECO:0000313" key="4">
    <source>
        <dbReference type="Proteomes" id="UP000092600"/>
    </source>
</evidence>
<feature type="domain" description="PLD phosphodiesterase" evidence="2">
    <location>
        <begin position="447"/>
        <end position="473"/>
    </location>
</feature>
<dbReference type="Gene3D" id="3.30.870.10">
    <property type="entry name" value="Endonuclease Chain A"/>
    <property type="match status" value="2"/>
</dbReference>
<dbReference type="Proteomes" id="UP000092600">
    <property type="component" value="Unassembled WGS sequence"/>
</dbReference>
<evidence type="ECO:0000313" key="3">
    <source>
        <dbReference type="EMBL" id="OAY80641.1"/>
    </source>
</evidence>
<feature type="domain" description="PLD phosphodiesterase" evidence="2">
    <location>
        <begin position="167"/>
        <end position="194"/>
    </location>
</feature>
<dbReference type="SMART" id="SM00155">
    <property type="entry name" value="PLDc"/>
    <property type="match status" value="2"/>
</dbReference>
<proteinExistence type="predicted"/>
<dbReference type="EMBL" id="LSRQ01000821">
    <property type="protein sequence ID" value="OAY80641.1"/>
    <property type="molecule type" value="Genomic_DNA"/>
</dbReference>
<gene>
    <name evidence="3" type="ORF">ACMD2_13241</name>
</gene>
<feature type="chain" id="PRO_5008286133" evidence="1">
    <location>
        <begin position="22"/>
        <end position="516"/>
    </location>
</feature>
<feature type="signal peptide" evidence="1">
    <location>
        <begin position="1"/>
        <end position="21"/>
    </location>
</feature>
<dbReference type="Pfam" id="PF13091">
    <property type="entry name" value="PLDc_2"/>
    <property type="match status" value="1"/>
</dbReference>
<dbReference type="AlphaFoldDB" id="A0A199VUN3"/>
<dbReference type="PANTHER" id="PTHR10185">
    <property type="entry name" value="PHOSPHOLIPASE D - RELATED"/>
    <property type="match status" value="1"/>
</dbReference>
<dbReference type="SUPFAM" id="SSF56024">
    <property type="entry name" value="Phospholipase D/nuclease"/>
    <property type="match status" value="2"/>
</dbReference>
<keyword evidence="1" id="KW-0732">Signal</keyword>
<dbReference type="CDD" id="cd09106">
    <property type="entry name" value="PLDc_vPLD3_4_5_like_1"/>
    <property type="match status" value="1"/>
</dbReference>
<evidence type="ECO:0000256" key="1">
    <source>
        <dbReference type="SAM" id="SignalP"/>
    </source>
</evidence>
<comment type="caution">
    <text evidence="3">The sequence shown here is derived from an EMBL/GenBank/DDBJ whole genome shotgun (WGS) entry which is preliminary data.</text>
</comment>
<protein>
    <submittedName>
        <fullName evidence="3">Phospholipase D Z</fullName>
    </submittedName>
</protein>
<dbReference type="InterPro" id="IPR001736">
    <property type="entry name" value="PLipase_D/transphosphatidylase"/>
</dbReference>
<dbReference type="PANTHER" id="PTHR10185:SF17">
    <property type="entry name" value="GM01519P-RELATED"/>
    <property type="match status" value="1"/>
</dbReference>
<dbReference type="GO" id="GO:0003824">
    <property type="term" value="F:catalytic activity"/>
    <property type="evidence" value="ECO:0007669"/>
    <property type="project" value="InterPro"/>
</dbReference>
<dbReference type="InterPro" id="IPR025202">
    <property type="entry name" value="PLD-like_dom"/>
</dbReference>
<dbReference type="InterPro" id="IPR050874">
    <property type="entry name" value="Diverse_PLD-related"/>
</dbReference>
<sequence>MAPSLFVVVLLLAARPPHSAAAAAGASDLPGKCRAWLVQSIPTDMPDLPRVPGVLSSGDVLRWLAGNATENLDILAQYWQLVAAPKNPRSGDYGYSDADMARFGADVGLQVYKELEAAADRKVDIRRVIWIVQHSGVYPDYVQEPSDLAAGRPNVQNVTLLLSNWWGSGIVHAKVWISDRDSLYIGSANNDWKSLTQVKELGIYLVGCPRIAKWVETYFDNLMKLSKLNSTEYTKTVWDAQWQVYRKVPCWSHFIHEKERCRSPLPPSIEVPQVNGYPALLDPFMFQIPFETPGCNTSARANYSSYLSFAPPELLFGKFQADEQGWVETIKSVKAGGTVRISTMDWLGQSQFTQQTIYWPSLSSAISEVAFSKNATVHLLVAYWAHSIDNADQYLKNLLYSNILCTSSKYNNCGGKIEIKYYMIPGYNKTGPAILNGIATGNLYPAYTRVNHGKYAVSDVRAHIGTSNLVWDYFYSTAGVSFGTHHPAIVAQLQEIFDADWNSPYAVPVKPLQLSA</sequence>
<reference evidence="3 4" key="1">
    <citation type="journal article" date="2016" name="DNA Res.">
        <title>The draft genome of MD-2 pineapple using hybrid error correction of long reads.</title>
        <authorList>
            <person name="Redwan R.M."/>
            <person name="Saidin A."/>
            <person name="Kumar S.V."/>
        </authorList>
    </citation>
    <scope>NUCLEOTIDE SEQUENCE [LARGE SCALE GENOMIC DNA]</scope>
    <source>
        <strain evidence="4">cv. MD2</strain>
        <tissue evidence="3">Leaf</tissue>
    </source>
</reference>